<dbReference type="EMBL" id="LZYE01000087">
    <property type="protein sequence ID" value="OFC37285.1"/>
    <property type="molecule type" value="Genomic_DNA"/>
</dbReference>
<organism evidence="2 3">
    <name type="scientific">Acidithiobacillus caldus</name>
    <dbReference type="NCBI Taxonomy" id="33059"/>
    <lineage>
        <taxon>Bacteria</taxon>
        <taxon>Pseudomonadati</taxon>
        <taxon>Pseudomonadota</taxon>
        <taxon>Acidithiobacillia</taxon>
        <taxon>Acidithiobacillales</taxon>
        <taxon>Acidithiobacillaceae</taxon>
        <taxon>Acidithiobacillus</taxon>
    </lineage>
</organism>
<comment type="caution">
    <text evidence="2">The sequence shown here is derived from an EMBL/GenBank/DDBJ whole genome shotgun (WGS) entry which is preliminary data.</text>
</comment>
<dbReference type="GO" id="GO:0003677">
    <property type="term" value="F:DNA binding"/>
    <property type="evidence" value="ECO:0007669"/>
    <property type="project" value="InterPro"/>
</dbReference>
<dbReference type="SUPFAM" id="SSF52980">
    <property type="entry name" value="Restriction endonuclease-like"/>
    <property type="match status" value="1"/>
</dbReference>
<gene>
    <name evidence="2" type="ORF">BAE27_04290</name>
</gene>
<evidence type="ECO:0000259" key="1">
    <source>
        <dbReference type="Pfam" id="PF04471"/>
    </source>
</evidence>
<proteinExistence type="predicted"/>
<feature type="domain" description="Restriction endonuclease type IV Mrr" evidence="1">
    <location>
        <begin position="51"/>
        <end position="143"/>
    </location>
</feature>
<dbReference type="AlphaFoldDB" id="A0A1E7YPD9"/>
<dbReference type="Pfam" id="PF04471">
    <property type="entry name" value="Mrr_cat"/>
    <property type="match status" value="1"/>
</dbReference>
<dbReference type="InterPro" id="IPR011335">
    <property type="entry name" value="Restrct_endonuc-II-like"/>
</dbReference>
<sequence>MWRDAWILSRVLDSSLISWYRHFRRRILATWAGYRVRSVKEADDAQRIAYLRRLDPFVFEELVLDAFQRQGAVVLRSLRYSGDGGLDGRVYFRGEWYGLQCKRYKGDIPLRFLLDFRRSLTRAGLRRGFFVSTSNLSATAWQHLPDGVSSLSPTRFLELFRS</sequence>
<accession>A0A1E7YPD9</accession>
<evidence type="ECO:0000313" key="2">
    <source>
        <dbReference type="EMBL" id="OFC37285.1"/>
    </source>
</evidence>
<reference evidence="2 3" key="1">
    <citation type="submission" date="2016-06" db="EMBL/GenBank/DDBJ databases">
        <title>Gene turnover analysis identifies the evolutionary adaptation of the extremophile Acidithiobacillus caldus.</title>
        <authorList>
            <person name="Zhang X."/>
        </authorList>
    </citation>
    <scope>NUCLEOTIDE SEQUENCE [LARGE SCALE GENOMIC DNA]</scope>
    <source>
        <strain evidence="2 3">DX</strain>
    </source>
</reference>
<evidence type="ECO:0000313" key="3">
    <source>
        <dbReference type="Proteomes" id="UP000175616"/>
    </source>
</evidence>
<dbReference type="GO" id="GO:0009307">
    <property type="term" value="P:DNA restriction-modification system"/>
    <property type="evidence" value="ECO:0007669"/>
    <property type="project" value="InterPro"/>
</dbReference>
<dbReference type="InterPro" id="IPR011856">
    <property type="entry name" value="tRNA_endonuc-like_dom_sf"/>
</dbReference>
<protein>
    <recommendedName>
        <fullName evidence="1">Restriction endonuclease type IV Mrr domain-containing protein</fullName>
    </recommendedName>
</protein>
<name>A0A1E7YPD9_9PROT</name>
<dbReference type="GO" id="GO:0004519">
    <property type="term" value="F:endonuclease activity"/>
    <property type="evidence" value="ECO:0007669"/>
    <property type="project" value="InterPro"/>
</dbReference>
<dbReference type="RefSeq" id="WP_070114408.1">
    <property type="nucleotide sequence ID" value="NZ_CP133598.1"/>
</dbReference>
<dbReference type="InterPro" id="IPR007560">
    <property type="entry name" value="Restrct_endonuc_IV_Mrr"/>
</dbReference>
<dbReference type="Proteomes" id="UP000175616">
    <property type="component" value="Unassembled WGS sequence"/>
</dbReference>
<dbReference type="Gene3D" id="3.40.1350.10">
    <property type="match status" value="1"/>
</dbReference>